<evidence type="ECO:0000313" key="1">
    <source>
        <dbReference type="EMBL" id="QDT35287.1"/>
    </source>
</evidence>
<dbReference type="InterPro" id="IPR007325">
    <property type="entry name" value="KFase/CYL"/>
</dbReference>
<dbReference type="KEGG" id="tpol:Mal48_45630"/>
<reference evidence="1 2" key="1">
    <citation type="submission" date="2019-02" db="EMBL/GenBank/DDBJ databases">
        <title>Deep-cultivation of Planctomycetes and their phenomic and genomic characterization uncovers novel biology.</title>
        <authorList>
            <person name="Wiegand S."/>
            <person name="Jogler M."/>
            <person name="Boedeker C."/>
            <person name="Pinto D."/>
            <person name="Vollmers J."/>
            <person name="Rivas-Marin E."/>
            <person name="Kohn T."/>
            <person name="Peeters S.H."/>
            <person name="Heuer A."/>
            <person name="Rast P."/>
            <person name="Oberbeckmann S."/>
            <person name="Bunk B."/>
            <person name="Jeske O."/>
            <person name="Meyerdierks A."/>
            <person name="Storesund J.E."/>
            <person name="Kallscheuer N."/>
            <person name="Luecker S."/>
            <person name="Lage O.M."/>
            <person name="Pohl T."/>
            <person name="Merkel B.J."/>
            <person name="Hornburger P."/>
            <person name="Mueller R.-W."/>
            <person name="Bruemmer F."/>
            <person name="Labrenz M."/>
            <person name="Spormann A.M."/>
            <person name="Op den Camp H."/>
            <person name="Overmann J."/>
            <person name="Amann R."/>
            <person name="Jetten M.S.M."/>
            <person name="Mascher T."/>
            <person name="Medema M.H."/>
            <person name="Devos D.P."/>
            <person name="Kaster A.-K."/>
            <person name="Ovreas L."/>
            <person name="Rohde M."/>
            <person name="Galperin M.Y."/>
            <person name="Jogler C."/>
        </authorList>
    </citation>
    <scope>NUCLEOTIDE SEQUENCE [LARGE SCALE GENOMIC DNA]</scope>
    <source>
        <strain evidence="1 2">Mal48</strain>
    </source>
</reference>
<gene>
    <name evidence="1" type="primary">kynB</name>
    <name evidence="1" type="ORF">Mal48_45630</name>
</gene>
<keyword evidence="1" id="KW-0378">Hydrolase</keyword>
<dbReference type="GO" id="GO:0019441">
    <property type="term" value="P:L-tryptophan catabolic process to kynurenine"/>
    <property type="evidence" value="ECO:0007669"/>
    <property type="project" value="InterPro"/>
</dbReference>
<dbReference type="InterPro" id="IPR037175">
    <property type="entry name" value="KFase_sf"/>
</dbReference>
<dbReference type="Gene3D" id="3.50.30.50">
    <property type="entry name" value="Putative cyclase"/>
    <property type="match status" value="1"/>
</dbReference>
<organism evidence="1 2">
    <name type="scientific">Thalassoglobus polymorphus</name>
    <dbReference type="NCBI Taxonomy" id="2527994"/>
    <lineage>
        <taxon>Bacteria</taxon>
        <taxon>Pseudomonadati</taxon>
        <taxon>Planctomycetota</taxon>
        <taxon>Planctomycetia</taxon>
        <taxon>Planctomycetales</taxon>
        <taxon>Planctomycetaceae</taxon>
        <taxon>Thalassoglobus</taxon>
    </lineage>
</organism>
<accession>A0A517QUM5</accession>
<dbReference type="EC" id="3.5.1.9" evidence="1"/>
<dbReference type="PANTHER" id="PTHR31118">
    <property type="entry name" value="CYCLASE-LIKE PROTEIN 2"/>
    <property type="match status" value="1"/>
</dbReference>
<dbReference type="OrthoDB" id="9796085at2"/>
<dbReference type="RefSeq" id="WP_145204606.1">
    <property type="nucleotide sequence ID" value="NZ_CP036267.1"/>
</dbReference>
<dbReference type="Pfam" id="PF04199">
    <property type="entry name" value="Cyclase"/>
    <property type="match status" value="1"/>
</dbReference>
<dbReference type="GO" id="GO:0004061">
    <property type="term" value="F:arylformamidase activity"/>
    <property type="evidence" value="ECO:0007669"/>
    <property type="project" value="UniProtKB-EC"/>
</dbReference>
<sequence>MNLLRSLVLVAIISLFSICSESVGEEIVIKPTSQIVDLTYPLNADNAYWPGEQYKPFELRTIATLEKDGVLSKAFSMPEHLGTHIDAPNHFEPNQPSVDQLTLKQLAGPGVVIDLSMKAEVDADAMLTVDEIKEWEAEHGRIPDGAIIFLNTGWGRFWGNPIRYQNRDARSQLHFPSFSGPAADFLIQKRKAIGIGVDNLSIDRGISKDFEVHHIVNKAGKFGLENVAHLDKLPPKGFSVIVAPIKIQSGTGGPARIWAILNE</sequence>
<dbReference type="SUPFAM" id="SSF102198">
    <property type="entry name" value="Putative cyclase"/>
    <property type="match status" value="1"/>
</dbReference>
<proteinExistence type="predicted"/>
<keyword evidence="2" id="KW-1185">Reference proteome</keyword>
<dbReference type="AlphaFoldDB" id="A0A517QUM5"/>
<dbReference type="EMBL" id="CP036267">
    <property type="protein sequence ID" value="QDT35287.1"/>
    <property type="molecule type" value="Genomic_DNA"/>
</dbReference>
<protein>
    <submittedName>
        <fullName evidence="1">Kynurenine formamidase</fullName>
        <ecNumber evidence="1">3.5.1.9</ecNumber>
    </submittedName>
</protein>
<dbReference type="PANTHER" id="PTHR31118:SF12">
    <property type="entry name" value="CYCLASE-LIKE PROTEIN 2"/>
    <property type="match status" value="1"/>
</dbReference>
<dbReference type="Proteomes" id="UP000315724">
    <property type="component" value="Chromosome"/>
</dbReference>
<name>A0A517QUM5_9PLAN</name>
<evidence type="ECO:0000313" key="2">
    <source>
        <dbReference type="Proteomes" id="UP000315724"/>
    </source>
</evidence>